<sequence>MPDLLWEDVQRLFEPDGSLLDAYVFDTTVADWQNFVDLVRSAGWWFAYSEDGQVGRLPDRVEGVLARSGELALLLQVRPVPEVLVNVHFFVEEEIEADFDPRELRGQEQLDAVCVFLRAVGRRLGKPVVLTPENGPAYPLIGYDLAADQVLLLGS</sequence>
<dbReference type="Proteomes" id="UP001501509">
    <property type="component" value="Unassembled WGS sequence"/>
</dbReference>
<dbReference type="EMBL" id="BAAATD010000024">
    <property type="protein sequence ID" value="GAA2637977.1"/>
    <property type="molecule type" value="Genomic_DNA"/>
</dbReference>
<comment type="caution">
    <text evidence="1">The sequence shown here is derived from an EMBL/GenBank/DDBJ whole genome shotgun (WGS) entry which is preliminary data.</text>
</comment>
<organism evidence="1 2">
    <name type="scientific">Actinomadura fulvescens</name>
    <dbReference type="NCBI Taxonomy" id="46160"/>
    <lineage>
        <taxon>Bacteria</taxon>
        <taxon>Bacillati</taxon>
        <taxon>Actinomycetota</taxon>
        <taxon>Actinomycetes</taxon>
        <taxon>Streptosporangiales</taxon>
        <taxon>Thermomonosporaceae</taxon>
        <taxon>Actinomadura</taxon>
    </lineage>
</organism>
<evidence type="ECO:0008006" key="3">
    <source>
        <dbReference type="Google" id="ProtNLM"/>
    </source>
</evidence>
<name>A0ABP6DCC7_9ACTN</name>
<protein>
    <recommendedName>
        <fullName evidence="3">GNAT family N-acetyltransferase</fullName>
    </recommendedName>
</protein>
<keyword evidence="2" id="KW-1185">Reference proteome</keyword>
<accession>A0ABP6DCC7</accession>
<proteinExistence type="predicted"/>
<evidence type="ECO:0000313" key="1">
    <source>
        <dbReference type="EMBL" id="GAA2637977.1"/>
    </source>
</evidence>
<dbReference type="RefSeq" id="WP_344549140.1">
    <property type="nucleotide sequence ID" value="NZ_BAAATD010000024.1"/>
</dbReference>
<evidence type="ECO:0000313" key="2">
    <source>
        <dbReference type="Proteomes" id="UP001501509"/>
    </source>
</evidence>
<reference evidence="2" key="1">
    <citation type="journal article" date="2019" name="Int. J. Syst. Evol. Microbiol.">
        <title>The Global Catalogue of Microorganisms (GCM) 10K type strain sequencing project: providing services to taxonomists for standard genome sequencing and annotation.</title>
        <authorList>
            <consortium name="The Broad Institute Genomics Platform"/>
            <consortium name="The Broad Institute Genome Sequencing Center for Infectious Disease"/>
            <person name="Wu L."/>
            <person name="Ma J."/>
        </authorList>
    </citation>
    <scope>NUCLEOTIDE SEQUENCE [LARGE SCALE GENOMIC DNA]</scope>
    <source>
        <strain evidence="2">JCM 6833</strain>
    </source>
</reference>
<gene>
    <name evidence="1" type="ORF">GCM10010411_92280</name>
</gene>